<evidence type="ECO:0000313" key="2">
    <source>
        <dbReference type="EMBL" id="MDP9792738.1"/>
    </source>
</evidence>
<feature type="domain" description="SnoaL-like" evidence="1">
    <location>
        <begin position="9"/>
        <end position="101"/>
    </location>
</feature>
<sequence length="126" mass="13600">MTDNTKIAEGYASAWMARDLDAAMAYVAEDVVLDAPAGRFEGAAAYRAFLERFLDLMTAAEITAVYGGEDGAAVHYVTRTRPVPVSLGSDRLVIRDGLIREVVTVFDRLPFRDAKDAAATNAAARD</sequence>
<evidence type="ECO:0000259" key="1">
    <source>
        <dbReference type="Pfam" id="PF12680"/>
    </source>
</evidence>
<dbReference type="Pfam" id="PF12680">
    <property type="entry name" value="SnoaL_2"/>
    <property type="match status" value="1"/>
</dbReference>
<dbReference type="Gene3D" id="3.10.450.50">
    <property type="match status" value="1"/>
</dbReference>
<reference evidence="2 3" key="1">
    <citation type="submission" date="2023-07" db="EMBL/GenBank/DDBJ databases">
        <title>Sequencing the genomes of 1000 actinobacteria strains.</title>
        <authorList>
            <person name="Klenk H.-P."/>
        </authorList>
    </citation>
    <scope>NUCLEOTIDE SEQUENCE [LARGE SCALE GENOMIC DNA]</scope>
    <source>
        <strain evidence="2 3">DSM 44710</strain>
    </source>
</reference>
<dbReference type="InterPro" id="IPR032710">
    <property type="entry name" value="NTF2-like_dom_sf"/>
</dbReference>
<proteinExistence type="predicted"/>
<organism evidence="2 3">
    <name type="scientific">Catenuloplanes nepalensis</name>
    <dbReference type="NCBI Taxonomy" id="587533"/>
    <lineage>
        <taxon>Bacteria</taxon>
        <taxon>Bacillati</taxon>
        <taxon>Actinomycetota</taxon>
        <taxon>Actinomycetes</taxon>
        <taxon>Micromonosporales</taxon>
        <taxon>Micromonosporaceae</taxon>
        <taxon>Catenuloplanes</taxon>
    </lineage>
</organism>
<evidence type="ECO:0000313" key="3">
    <source>
        <dbReference type="Proteomes" id="UP001240984"/>
    </source>
</evidence>
<protein>
    <recommendedName>
        <fullName evidence="1">SnoaL-like domain-containing protein</fullName>
    </recommendedName>
</protein>
<dbReference type="EMBL" id="JAUSRA010000001">
    <property type="protein sequence ID" value="MDP9792738.1"/>
    <property type="molecule type" value="Genomic_DNA"/>
</dbReference>
<dbReference type="SUPFAM" id="SSF54427">
    <property type="entry name" value="NTF2-like"/>
    <property type="match status" value="1"/>
</dbReference>
<gene>
    <name evidence="2" type="ORF">J2S43_001250</name>
</gene>
<name>A0ABT9MN75_9ACTN</name>
<dbReference type="Proteomes" id="UP001240984">
    <property type="component" value="Unassembled WGS sequence"/>
</dbReference>
<accession>A0ABT9MN75</accession>
<keyword evidence="3" id="KW-1185">Reference proteome</keyword>
<comment type="caution">
    <text evidence="2">The sequence shown here is derived from an EMBL/GenBank/DDBJ whole genome shotgun (WGS) entry which is preliminary data.</text>
</comment>
<dbReference type="InterPro" id="IPR037401">
    <property type="entry name" value="SnoaL-like"/>
</dbReference>
<dbReference type="RefSeq" id="WP_306827615.1">
    <property type="nucleotide sequence ID" value="NZ_JAUSRA010000001.1"/>
</dbReference>